<name>A0ACC0BW78_CATRO</name>
<accession>A0ACC0BW78</accession>
<proteinExistence type="predicted"/>
<organism evidence="1 2">
    <name type="scientific">Catharanthus roseus</name>
    <name type="common">Madagascar periwinkle</name>
    <name type="synonym">Vinca rosea</name>
    <dbReference type="NCBI Taxonomy" id="4058"/>
    <lineage>
        <taxon>Eukaryota</taxon>
        <taxon>Viridiplantae</taxon>
        <taxon>Streptophyta</taxon>
        <taxon>Embryophyta</taxon>
        <taxon>Tracheophyta</taxon>
        <taxon>Spermatophyta</taxon>
        <taxon>Magnoliopsida</taxon>
        <taxon>eudicotyledons</taxon>
        <taxon>Gunneridae</taxon>
        <taxon>Pentapetalae</taxon>
        <taxon>asterids</taxon>
        <taxon>lamiids</taxon>
        <taxon>Gentianales</taxon>
        <taxon>Apocynaceae</taxon>
        <taxon>Rauvolfioideae</taxon>
        <taxon>Vinceae</taxon>
        <taxon>Catharanthinae</taxon>
        <taxon>Catharanthus</taxon>
    </lineage>
</organism>
<evidence type="ECO:0000313" key="2">
    <source>
        <dbReference type="Proteomes" id="UP001060085"/>
    </source>
</evidence>
<sequence>MSTQGYHDMSVHNPYPFHESGRKGGQGGRGYYRPHEEVPRHEGWHEDNLFEDFGQDPNVGKAYNSGYYSNQQGDKALDKIKWKVPSFKGEKDDCHDNIVDKEECDEDQEMDSFEAFKEVMSLMTIRAFSTQVFEEEKMREKERLESEKKKKSIEEGKRIDERKVSVEKPREEKLKGDKKMSDQKSTIEAIEKEEMVLLLYCKGTFNIEEYKDVFPKEMPGGLPRLRGIEHRISLVLGVVLPNRLAYRSFPKETKELRRQVEDLLSKGSQIFSKIDLKSGYIKLE</sequence>
<protein>
    <submittedName>
        <fullName evidence="1">Uncharacterized protein</fullName>
    </submittedName>
</protein>
<reference evidence="2" key="1">
    <citation type="journal article" date="2023" name="Nat. Plants">
        <title>Single-cell RNA sequencing provides a high-resolution roadmap for understanding the multicellular compartmentation of specialized metabolism.</title>
        <authorList>
            <person name="Sun S."/>
            <person name="Shen X."/>
            <person name="Li Y."/>
            <person name="Li Y."/>
            <person name="Wang S."/>
            <person name="Li R."/>
            <person name="Zhang H."/>
            <person name="Shen G."/>
            <person name="Guo B."/>
            <person name="Wei J."/>
            <person name="Xu J."/>
            <person name="St-Pierre B."/>
            <person name="Chen S."/>
            <person name="Sun C."/>
        </authorList>
    </citation>
    <scope>NUCLEOTIDE SEQUENCE [LARGE SCALE GENOMIC DNA]</scope>
</reference>
<keyword evidence="2" id="KW-1185">Reference proteome</keyword>
<dbReference type="Proteomes" id="UP001060085">
    <property type="component" value="Linkage Group LG02"/>
</dbReference>
<dbReference type="EMBL" id="CM044702">
    <property type="protein sequence ID" value="KAI5676875.1"/>
    <property type="molecule type" value="Genomic_DNA"/>
</dbReference>
<gene>
    <name evidence="1" type="ORF">M9H77_07825</name>
</gene>
<evidence type="ECO:0000313" key="1">
    <source>
        <dbReference type="EMBL" id="KAI5676875.1"/>
    </source>
</evidence>
<comment type="caution">
    <text evidence="1">The sequence shown here is derived from an EMBL/GenBank/DDBJ whole genome shotgun (WGS) entry which is preliminary data.</text>
</comment>